<dbReference type="Gene3D" id="3.60.21.10">
    <property type="match status" value="1"/>
</dbReference>
<feature type="binding site" evidence="10">
    <location>
        <position position="114"/>
    </location>
    <ligand>
        <name>Mn(2+)</name>
        <dbReference type="ChEBI" id="CHEBI:29035"/>
        <label>2</label>
    </ligand>
</feature>
<comment type="pathway">
    <text evidence="10">Glycolipid biosynthesis; lipid IV(A) biosynthesis; lipid IV(A) from (3R)-3-hydroxytetradecanoyl-[acyl-carrier-protein] and UDP-N-acetyl-alpha-D-glucosamine: step 4/6.</text>
</comment>
<evidence type="ECO:0000256" key="4">
    <source>
        <dbReference type="ARBA" id="ARBA00022556"/>
    </source>
</evidence>
<evidence type="ECO:0000313" key="12">
    <source>
        <dbReference type="EMBL" id="RCL44476.1"/>
    </source>
</evidence>
<feature type="binding site" evidence="10">
    <location>
        <position position="195"/>
    </location>
    <ligand>
        <name>substrate</name>
    </ligand>
</feature>
<dbReference type="PANTHER" id="PTHR34990:SF1">
    <property type="entry name" value="UDP-2,3-DIACYLGLUCOSAMINE HYDROLASE"/>
    <property type="match status" value="1"/>
</dbReference>
<comment type="cofactor">
    <cofactor evidence="10">
        <name>Mn(2+)</name>
        <dbReference type="ChEBI" id="CHEBI:29035"/>
    </cofactor>
    <text evidence="10">Binds 2 Mn(2+) ions per subunit in a binuclear metal center.</text>
</comment>
<evidence type="ECO:0000256" key="6">
    <source>
        <dbReference type="ARBA" id="ARBA00022801"/>
    </source>
</evidence>
<dbReference type="InterPro" id="IPR029052">
    <property type="entry name" value="Metallo-depent_PP-like"/>
</dbReference>
<feature type="binding site" evidence="10">
    <location>
        <position position="8"/>
    </location>
    <ligand>
        <name>Mn(2+)</name>
        <dbReference type="ChEBI" id="CHEBI:29035"/>
        <label>1</label>
    </ligand>
</feature>
<dbReference type="GO" id="GO:0019897">
    <property type="term" value="C:extrinsic component of plasma membrane"/>
    <property type="evidence" value="ECO:0007669"/>
    <property type="project" value="UniProtKB-UniRule"/>
</dbReference>
<dbReference type="EC" id="3.6.1.54" evidence="10"/>
<dbReference type="PANTHER" id="PTHR34990">
    <property type="entry name" value="UDP-2,3-DIACYLGLUCOSAMINE HYDROLASE-RELATED"/>
    <property type="match status" value="1"/>
</dbReference>
<reference evidence="12 13" key="1">
    <citation type="journal article" date="2018" name="Microbiome">
        <title>Fine metagenomic profile of the Mediterranean stratified and mixed water columns revealed by assembly and recruitment.</title>
        <authorList>
            <person name="Haro-Moreno J.M."/>
            <person name="Lopez-Perez M."/>
            <person name="De La Torre J.R."/>
            <person name="Picazo A."/>
            <person name="Camacho A."/>
            <person name="Rodriguez-Valera F."/>
        </authorList>
    </citation>
    <scope>NUCLEOTIDE SEQUENCE [LARGE SCALE GENOMIC DNA]</scope>
    <source>
        <strain evidence="12">MED-G78</strain>
    </source>
</reference>
<dbReference type="Pfam" id="PF00149">
    <property type="entry name" value="Metallophos"/>
    <property type="match status" value="1"/>
</dbReference>
<dbReference type="InterPro" id="IPR004843">
    <property type="entry name" value="Calcineurin-like_PHP"/>
</dbReference>
<comment type="catalytic activity">
    <reaction evidence="10">
        <text>UDP-2-N,3-O-bis[(3R)-3-hydroxytetradecanoyl]-alpha-D-glucosamine + H2O = 2-N,3-O-bis[(3R)-3-hydroxytetradecanoyl]-alpha-D-glucosaminyl 1-phosphate + UMP + 2 H(+)</text>
        <dbReference type="Rhea" id="RHEA:25213"/>
        <dbReference type="ChEBI" id="CHEBI:15377"/>
        <dbReference type="ChEBI" id="CHEBI:15378"/>
        <dbReference type="ChEBI" id="CHEBI:57865"/>
        <dbReference type="ChEBI" id="CHEBI:57957"/>
        <dbReference type="ChEBI" id="CHEBI:78847"/>
        <dbReference type="EC" id="3.6.1.54"/>
    </reaction>
</comment>
<feature type="binding site" evidence="10">
    <location>
        <position position="197"/>
    </location>
    <ligand>
        <name>Mn(2+)</name>
        <dbReference type="ChEBI" id="CHEBI:29035"/>
        <label>1</label>
    </ligand>
</feature>
<evidence type="ECO:0000313" key="13">
    <source>
        <dbReference type="Proteomes" id="UP000252915"/>
    </source>
</evidence>
<dbReference type="GO" id="GO:0005737">
    <property type="term" value="C:cytoplasm"/>
    <property type="evidence" value="ECO:0007669"/>
    <property type="project" value="InterPro"/>
</dbReference>
<dbReference type="Proteomes" id="UP000252915">
    <property type="component" value="Unassembled WGS sequence"/>
</dbReference>
<evidence type="ECO:0000256" key="8">
    <source>
        <dbReference type="ARBA" id="ARBA00023136"/>
    </source>
</evidence>
<evidence type="ECO:0000256" key="3">
    <source>
        <dbReference type="ARBA" id="ARBA00022519"/>
    </source>
</evidence>
<comment type="similarity">
    <text evidence="10">Belongs to the LpxH family.</text>
</comment>
<dbReference type="NCBIfam" id="NF003743">
    <property type="entry name" value="PRK05340.1"/>
    <property type="match status" value="1"/>
</dbReference>
<feature type="domain" description="Calcineurin-like phosphoesterase" evidence="11">
    <location>
        <begin position="5"/>
        <end position="199"/>
    </location>
</feature>
<comment type="caution">
    <text evidence="12">The sequence shown here is derived from an EMBL/GenBank/DDBJ whole genome shotgun (WGS) entry which is preliminary data.</text>
</comment>
<evidence type="ECO:0000256" key="1">
    <source>
        <dbReference type="ARBA" id="ARBA00022475"/>
    </source>
</evidence>
<feature type="binding site" evidence="10">
    <location>
        <begin position="79"/>
        <end position="80"/>
    </location>
    <ligand>
        <name>substrate</name>
    </ligand>
</feature>
<organism evidence="12 13">
    <name type="scientific">SAR86 cluster bacterium</name>
    <dbReference type="NCBI Taxonomy" id="2030880"/>
    <lineage>
        <taxon>Bacteria</taxon>
        <taxon>Pseudomonadati</taxon>
        <taxon>Pseudomonadota</taxon>
        <taxon>Gammaproteobacteria</taxon>
        <taxon>SAR86 cluster</taxon>
    </lineage>
</organism>
<proteinExistence type="inferred from homology"/>
<feature type="binding site" evidence="10">
    <location>
        <position position="160"/>
    </location>
    <ligand>
        <name>substrate</name>
    </ligand>
</feature>
<evidence type="ECO:0000256" key="7">
    <source>
        <dbReference type="ARBA" id="ARBA00023098"/>
    </source>
</evidence>
<keyword evidence="9 10" id="KW-0464">Manganese</keyword>
<dbReference type="SUPFAM" id="SSF56300">
    <property type="entry name" value="Metallo-dependent phosphatases"/>
    <property type="match status" value="1"/>
</dbReference>
<dbReference type="HAMAP" id="MF_00575">
    <property type="entry name" value="LpxH"/>
    <property type="match status" value="1"/>
</dbReference>
<keyword evidence="5 10" id="KW-0479">Metal-binding</keyword>
<evidence type="ECO:0000259" key="11">
    <source>
        <dbReference type="Pfam" id="PF00149"/>
    </source>
</evidence>
<keyword evidence="7 10" id="KW-0443">Lipid metabolism</keyword>
<evidence type="ECO:0000256" key="2">
    <source>
        <dbReference type="ARBA" id="ARBA00022516"/>
    </source>
</evidence>
<keyword evidence="6 10" id="KW-0378">Hydrolase</keyword>
<feature type="binding site" evidence="10">
    <location>
        <position position="10"/>
    </location>
    <ligand>
        <name>Mn(2+)</name>
        <dbReference type="ChEBI" id="CHEBI:29035"/>
        <label>1</label>
    </ligand>
</feature>
<keyword evidence="2 10" id="KW-0444">Lipid biosynthesis</keyword>
<dbReference type="GO" id="GO:0009245">
    <property type="term" value="P:lipid A biosynthetic process"/>
    <property type="evidence" value="ECO:0007669"/>
    <property type="project" value="UniProtKB-UniRule"/>
</dbReference>
<dbReference type="GO" id="GO:0030145">
    <property type="term" value="F:manganese ion binding"/>
    <property type="evidence" value="ECO:0007669"/>
    <property type="project" value="UniProtKB-UniRule"/>
</dbReference>
<keyword evidence="4 10" id="KW-0441">Lipid A biosynthesis</keyword>
<protein>
    <recommendedName>
        <fullName evidence="10">UDP-2,3-diacylglucosamine hydrolase</fullName>
        <ecNumber evidence="10">3.6.1.54</ecNumber>
    </recommendedName>
    <alternativeName>
        <fullName evidence="10">UDP-2,3-diacylglucosamine diphosphatase</fullName>
    </alternativeName>
</protein>
<feature type="binding site" evidence="10">
    <location>
        <position position="195"/>
    </location>
    <ligand>
        <name>Mn(2+)</name>
        <dbReference type="ChEBI" id="CHEBI:29035"/>
        <label>2</label>
    </ligand>
</feature>
<dbReference type="InterPro" id="IPR010138">
    <property type="entry name" value="UDP-diacylglucosamine_Hdrlase"/>
</dbReference>
<comment type="subcellular location">
    <subcellularLocation>
        <location evidence="10">Cell inner membrane</location>
        <topology evidence="10">Peripheral membrane protein</topology>
        <orientation evidence="10">Cytoplasmic side</orientation>
    </subcellularLocation>
</comment>
<keyword evidence="3 10" id="KW-0997">Cell inner membrane</keyword>
<feature type="binding site" evidence="10">
    <location>
        <position position="41"/>
    </location>
    <ligand>
        <name>Mn(2+)</name>
        <dbReference type="ChEBI" id="CHEBI:29035"/>
        <label>2</label>
    </ligand>
</feature>
<dbReference type="GO" id="GO:0008758">
    <property type="term" value="F:UDP-2,3-diacylglucosamine hydrolase activity"/>
    <property type="evidence" value="ECO:0007669"/>
    <property type="project" value="UniProtKB-UniRule"/>
</dbReference>
<dbReference type="CDD" id="cd07398">
    <property type="entry name" value="MPP_YbbF-LpxH"/>
    <property type="match status" value="1"/>
</dbReference>
<feature type="binding site" evidence="10">
    <location>
        <position position="79"/>
    </location>
    <ligand>
        <name>Mn(2+)</name>
        <dbReference type="ChEBI" id="CHEBI:29035"/>
        <label>2</label>
    </ligand>
</feature>
<feature type="binding site" evidence="10">
    <location>
        <position position="41"/>
    </location>
    <ligand>
        <name>Mn(2+)</name>
        <dbReference type="ChEBI" id="CHEBI:29035"/>
        <label>1</label>
    </ligand>
</feature>
<feature type="binding site" evidence="10">
    <location>
        <position position="167"/>
    </location>
    <ligand>
        <name>substrate</name>
    </ligand>
</feature>
<evidence type="ECO:0000256" key="10">
    <source>
        <dbReference type="HAMAP-Rule" id="MF_00575"/>
    </source>
</evidence>
<dbReference type="NCBIfam" id="TIGR01854">
    <property type="entry name" value="lipid_A_lpxH"/>
    <property type="match status" value="1"/>
</dbReference>
<gene>
    <name evidence="10" type="primary">lpxH</name>
    <name evidence="12" type="ORF">DBW92_03140</name>
</gene>
<feature type="binding site" evidence="10">
    <location>
        <position position="122"/>
    </location>
    <ligand>
        <name>substrate</name>
    </ligand>
</feature>
<feature type="binding site" evidence="10">
    <location>
        <position position="164"/>
    </location>
    <ligand>
        <name>substrate</name>
    </ligand>
</feature>
<evidence type="ECO:0000256" key="5">
    <source>
        <dbReference type="ARBA" id="ARBA00022723"/>
    </source>
</evidence>
<dbReference type="InterPro" id="IPR043461">
    <property type="entry name" value="LpxH-like"/>
</dbReference>
<keyword evidence="8 10" id="KW-0472">Membrane</keyword>
<name>A0A368C693_9GAMM</name>
<evidence type="ECO:0000256" key="9">
    <source>
        <dbReference type="ARBA" id="ARBA00023211"/>
    </source>
</evidence>
<keyword evidence="1 10" id="KW-1003">Cell membrane</keyword>
<dbReference type="AlphaFoldDB" id="A0A368C693"/>
<dbReference type="UniPathway" id="UPA00359">
    <property type="reaction ID" value="UER00480"/>
</dbReference>
<comment type="function">
    <text evidence="10">Hydrolyzes the pyrophosphate bond of UDP-2,3-diacylglucosamine to yield 2,3-diacylglucosamine 1-phosphate (lipid X) and UMP by catalyzing the attack of water at the alpha-P atom. Involved in the biosynthesis of lipid A, a phosphorylated glycolipid that anchors the lipopolysaccharide to the outer membrane of the cell.</text>
</comment>
<accession>A0A368C693</accession>
<dbReference type="EMBL" id="QOPI01000015">
    <property type="protein sequence ID" value="RCL44476.1"/>
    <property type="molecule type" value="Genomic_DNA"/>
</dbReference>
<sequence>MKPRFISDLHLSEKHPELTQAFFKFLEESKEACTHLYILGDLFETWIGDDDDLPLYQEIKTALLNFTTNGPKTFFIHGNRDFLIGEFFAQETGITLLPDPYTLDINNQKVVVSHGDFLCTDDEGYMKFRNEVRTEQWQSNFIQKDLDERKQIAAALRADSKAATSIKSNAITDVNPASVDVFIEEYKPDLFIHGHTHRPDVHDMGSCKRVVLGDWGSYGWFLTIDGQDFNLEKFSIS</sequence>